<gene>
    <name evidence="2" type="ORF">SAMN04489732_106149</name>
</gene>
<evidence type="ECO:0000313" key="3">
    <source>
        <dbReference type="Proteomes" id="UP000198582"/>
    </source>
</evidence>
<evidence type="ECO:0000259" key="1">
    <source>
        <dbReference type="Pfam" id="PF20703"/>
    </source>
</evidence>
<protein>
    <recommendedName>
        <fullName evidence="1">Novel STAND NTPase 1 domain-containing protein</fullName>
    </recommendedName>
</protein>
<dbReference type="Proteomes" id="UP000198582">
    <property type="component" value="Unassembled WGS sequence"/>
</dbReference>
<evidence type="ECO:0000313" key="2">
    <source>
        <dbReference type="EMBL" id="SEP33625.1"/>
    </source>
</evidence>
<accession>A0A1H8X0Z0</accession>
<feature type="domain" description="Novel STAND NTPase 1" evidence="1">
    <location>
        <begin position="101"/>
        <end position="468"/>
    </location>
</feature>
<sequence>MPRRERPLVADGGVLSQFAVDLRKLREKAGSPPYRELGRRAHYAAGTLSDAAGGRKLPTLAVTRAYVRACEGDVVEWEKRYREVVEELAVAAGSPAVTEGPFRGDASFEPDDADRFFGREDVVERLTGMVASERSAVVSGASGAGKSSVLRAGLVARIRSSGPVILMTPGPFPLGECAARLAELTGEPAGPLRAGLAADAANLHRYAGPDAELLIVVDQFEELFTRCRDRGERDAFLAALDRAARDPDSRVRVVLGVRADFLARCAEIPGLAETLRTAHVRVGAMTTEQLRSAIVRPAAEAGHRVDSALLATLMAETARQAGALALVSRVLRETWQRGAALTLEEYRAAGGITRSLVRVAEDVYDEFDDVRRAAARDLFVRLSEETDGTARHVHRRELDAGPDLDVVVERLVRARLVTVDADGLDLAHDALVRDWPRLRGWLAADRRGLAVHRRLTEATGLWEEANGDPALVYRGARLESVLDWSARARLTGRERRFLDAGVAVRDAEERRGRERARRFRQLGAVVVASGALAVASTVTALARRPVLRSSRSGSS</sequence>
<dbReference type="RefSeq" id="WP_342744038.1">
    <property type="nucleotide sequence ID" value="NZ_FOEF01000006.1"/>
</dbReference>
<dbReference type="Pfam" id="PF20703">
    <property type="entry name" value="nSTAND1"/>
    <property type="match status" value="1"/>
</dbReference>
<keyword evidence="3" id="KW-1185">Reference proteome</keyword>
<dbReference type="EMBL" id="FOEF01000006">
    <property type="protein sequence ID" value="SEP33625.1"/>
    <property type="molecule type" value="Genomic_DNA"/>
</dbReference>
<organism evidence="2 3">
    <name type="scientific">Amycolatopsis saalfeldensis</name>
    <dbReference type="NCBI Taxonomy" id="394193"/>
    <lineage>
        <taxon>Bacteria</taxon>
        <taxon>Bacillati</taxon>
        <taxon>Actinomycetota</taxon>
        <taxon>Actinomycetes</taxon>
        <taxon>Pseudonocardiales</taxon>
        <taxon>Pseudonocardiaceae</taxon>
        <taxon>Amycolatopsis</taxon>
    </lineage>
</organism>
<dbReference type="InterPro" id="IPR027417">
    <property type="entry name" value="P-loop_NTPase"/>
</dbReference>
<name>A0A1H8X0Z0_9PSEU</name>
<dbReference type="STRING" id="394193.SAMN04489732_106149"/>
<reference evidence="2 3" key="1">
    <citation type="submission" date="2016-10" db="EMBL/GenBank/DDBJ databases">
        <authorList>
            <person name="de Groot N.N."/>
        </authorList>
    </citation>
    <scope>NUCLEOTIDE SEQUENCE [LARGE SCALE GENOMIC DNA]</scope>
    <source>
        <strain evidence="2 3">DSM 44993</strain>
    </source>
</reference>
<dbReference type="AlphaFoldDB" id="A0A1H8X0Z0"/>
<proteinExistence type="predicted"/>
<dbReference type="InterPro" id="IPR049052">
    <property type="entry name" value="nSTAND1"/>
</dbReference>
<dbReference type="SUPFAM" id="SSF52540">
    <property type="entry name" value="P-loop containing nucleoside triphosphate hydrolases"/>
    <property type="match status" value="1"/>
</dbReference>